<dbReference type="NCBIfam" id="NF008528">
    <property type="entry name" value="PRK11463.1-2"/>
    <property type="match status" value="1"/>
</dbReference>
<dbReference type="Proteomes" id="UP001193501">
    <property type="component" value="Unassembled WGS sequence"/>
</dbReference>
<evidence type="ECO:0000313" key="2">
    <source>
        <dbReference type="EMBL" id="NBZ86800.1"/>
    </source>
</evidence>
<feature type="transmembrane region" description="Helical" evidence="1">
    <location>
        <begin position="70"/>
        <end position="98"/>
    </location>
</feature>
<dbReference type="EMBL" id="JAABNR010000003">
    <property type="protein sequence ID" value="NBZ86800.1"/>
    <property type="molecule type" value="Genomic_DNA"/>
</dbReference>
<evidence type="ECO:0000313" key="3">
    <source>
        <dbReference type="Proteomes" id="UP001193501"/>
    </source>
</evidence>
<keyword evidence="1" id="KW-0812">Transmembrane</keyword>
<reference evidence="2" key="1">
    <citation type="submission" date="2020-01" db="EMBL/GenBank/DDBJ databases">
        <authorList>
            <person name="Chen W.-M."/>
        </authorList>
    </citation>
    <scope>NUCLEOTIDE SEQUENCE</scope>
    <source>
        <strain evidence="2">CYK-10</strain>
    </source>
</reference>
<dbReference type="Pfam" id="PF04186">
    <property type="entry name" value="FxsA"/>
    <property type="match status" value="1"/>
</dbReference>
<dbReference type="PANTHER" id="PTHR35335">
    <property type="entry name" value="UPF0716 PROTEIN FXSA"/>
    <property type="match status" value="1"/>
</dbReference>
<comment type="caution">
    <text evidence="2">The sequence shown here is derived from an EMBL/GenBank/DDBJ whole genome shotgun (WGS) entry which is preliminary data.</text>
</comment>
<name>A0AAE4YBB9_9RHOB</name>
<dbReference type="GO" id="GO:0016020">
    <property type="term" value="C:membrane"/>
    <property type="evidence" value="ECO:0007669"/>
    <property type="project" value="InterPro"/>
</dbReference>
<keyword evidence="1" id="KW-0472">Membrane</keyword>
<gene>
    <name evidence="2" type="ORF">GV832_04340</name>
</gene>
<keyword evidence="3" id="KW-1185">Reference proteome</keyword>
<proteinExistence type="predicted"/>
<keyword evidence="1" id="KW-1133">Transmembrane helix</keyword>
<sequence>MRVILGLLAWSLVEIGLFVVIGGAIGVWATWGVVLGSGVLGVLMIRGAMPAGRSKVIRVEDVAGPLAHSILRGLAGVLLILPGFLTDLIGLCLLIPAIREVIIARIRQRFPLRTSGFQAAQDDIIDGEAIEIEASRLEKPSGWTKP</sequence>
<evidence type="ECO:0000256" key="1">
    <source>
        <dbReference type="SAM" id="Phobius"/>
    </source>
</evidence>
<organism evidence="2 3">
    <name type="scientific">Stagnihabitans tardus</name>
    <dbReference type="NCBI Taxonomy" id="2699202"/>
    <lineage>
        <taxon>Bacteria</taxon>
        <taxon>Pseudomonadati</taxon>
        <taxon>Pseudomonadota</taxon>
        <taxon>Alphaproteobacteria</taxon>
        <taxon>Rhodobacterales</taxon>
        <taxon>Paracoccaceae</taxon>
        <taxon>Stagnihabitans</taxon>
    </lineage>
</organism>
<dbReference type="AlphaFoldDB" id="A0AAE4YBB9"/>
<protein>
    <submittedName>
        <fullName evidence="2">FxsA family protein</fullName>
    </submittedName>
</protein>
<dbReference type="InterPro" id="IPR007313">
    <property type="entry name" value="FxsA"/>
</dbReference>
<accession>A0AAE4YBB9</accession>
<dbReference type="PANTHER" id="PTHR35335:SF1">
    <property type="entry name" value="UPF0716 PROTEIN FXSA"/>
    <property type="match status" value="1"/>
</dbReference>
<dbReference type="RefSeq" id="WP_168773611.1">
    <property type="nucleotide sequence ID" value="NZ_JAABNR010000003.1"/>
</dbReference>